<proteinExistence type="predicted"/>
<dbReference type="EMBL" id="CCAG010012370">
    <property type="status" value="NOT_ANNOTATED_CDS"/>
    <property type="molecule type" value="Genomic_DNA"/>
</dbReference>
<dbReference type="AlphaFoldDB" id="A0A1B0GEL5"/>
<accession>A0A1B0GEL5</accession>
<evidence type="ECO:0000256" key="1">
    <source>
        <dbReference type="SAM" id="MobiDB-lite"/>
    </source>
</evidence>
<reference evidence="2" key="1">
    <citation type="submission" date="2020-05" db="UniProtKB">
        <authorList>
            <consortium name="EnsemblMetazoa"/>
        </authorList>
    </citation>
    <scope>IDENTIFICATION</scope>
    <source>
        <strain evidence="2">Yale</strain>
    </source>
</reference>
<feature type="compositionally biased region" description="Low complexity" evidence="1">
    <location>
        <begin position="578"/>
        <end position="592"/>
    </location>
</feature>
<organism evidence="2 3">
    <name type="scientific">Glossina morsitans morsitans</name>
    <name type="common">Savannah tsetse fly</name>
    <dbReference type="NCBI Taxonomy" id="37546"/>
    <lineage>
        <taxon>Eukaryota</taxon>
        <taxon>Metazoa</taxon>
        <taxon>Ecdysozoa</taxon>
        <taxon>Arthropoda</taxon>
        <taxon>Hexapoda</taxon>
        <taxon>Insecta</taxon>
        <taxon>Pterygota</taxon>
        <taxon>Neoptera</taxon>
        <taxon>Endopterygota</taxon>
        <taxon>Diptera</taxon>
        <taxon>Brachycera</taxon>
        <taxon>Muscomorpha</taxon>
        <taxon>Hippoboscoidea</taxon>
        <taxon>Glossinidae</taxon>
        <taxon>Glossina</taxon>
    </lineage>
</organism>
<dbReference type="PhylomeDB" id="A0A1B0GEL5"/>
<dbReference type="EnsemblMetazoa" id="GMOY011738-RA">
    <property type="protein sequence ID" value="GMOY011738-PA"/>
    <property type="gene ID" value="GMOY011738"/>
</dbReference>
<protein>
    <submittedName>
        <fullName evidence="2">Uncharacterized protein</fullName>
    </submittedName>
</protein>
<dbReference type="VEuPathDB" id="VectorBase:GMOY011738"/>
<keyword evidence="3" id="KW-1185">Reference proteome</keyword>
<feature type="region of interest" description="Disordered" evidence="1">
    <location>
        <begin position="574"/>
        <end position="602"/>
    </location>
</feature>
<dbReference type="STRING" id="37546.A0A1B0GEL5"/>
<feature type="compositionally biased region" description="Polar residues" evidence="1">
    <location>
        <begin position="229"/>
        <end position="254"/>
    </location>
</feature>
<name>A0A1B0GEL5_GLOMM</name>
<feature type="region of interest" description="Disordered" evidence="1">
    <location>
        <begin position="206"/>
        <end position="254"/>
    </location>
</feature>
<evidence type="ECO:0000313" key="2">
    <source>
        <dbReference type="EnsemblMetazoa" id="GMOY011738-PA"/>
    </source>
</evidence>
<feature type="region of interest" description="Disordered" evidence="1">
    <location>
        <begin position="361"/>
        <end position="403"/>
    </location>
</feature>
<feature type="compositionally biased region" description="Low complexity" evidence="1">
    <location>
        <begin position="387"/>
        <end position="401"/>
    </location>
</feature>
<sequence length="615" mass="69379">MWSPQSDHIGRIGSLRRALWDMMRHTLMSEGQQLERIYMNAQPEYLWYIRRRDVTNLGELMELVSNLEAIPTGNMSHEALRETHREYLPVARRRDLPNKCDNGMPTACPKRTPSVQLPEPTGRTLLDLRPTRRTNHQLLPTARHSRLANSNVQQYRKYTMTTTRNATRQVRCETKRVIYQCPSFALEVNSGNPIPSREILETPLRSDMGQSPQTHRNPRPPCNGAHKNINASSGPTANHPQRSQRNHPTSTRYNDTYNVQSQRAFFASKVYSDNQPPSKQINLVRSGFLATYETSHSYPTDKQVDFEEATPSKSLHSPVRSDQHISSPIVAKIDKRPLPLGQQSDIPMLESQRYKIADTTPHQQEPDATLDDTAPVLKPQPSLPQQEVPTESSTQVSSTSQRMPTYSNFNVVIPLQQYNNHNDNITATTVNSTTTVTTSLTNRVLPMQQRQYAQSNANNNLNGCSTVATGHLRPGTLPATTVVENETAGKIKVTGNEKKISYEPGVMRTPPHSPIPNGMKRNINNVSNQLQQPSALHNRPLLQADVMKHTLSSLVAPPALAYKITDLLEKATNKLSKQRQQTQSQQTAPQRKGLSSSNKPIHKVMKYRTLKEIYM</sequence>
<feature type="region of interest" description="Disordered" evidence="1">
    <location>
        <begin position="95"/>
        <end position="122"/>
    </location>
</feature>
<evidence type="ECO:0000313" key="3">
    <source>
        <dbReference type="Proteomes" id="UP000092444"/>
    </source>
</evidence>
<dbReference type="Proteomes" id="UP000092444">
    <property type="component" value="Unassembled WGS sequence"/>
</dbReference>